<organism evidence="8 9">
    <name type="scientific">Oopsacas minuta</name>
    <dbReference type="NCBI Taxonomy" id="111878"/>
    <lineage>
        <taxon>Eukaryota</taxon>
        <taxon>Metazoa</taxon>
        <taxon>Porifera</taxon>
        <taxon>Hexactinellida</taxon>
        <taxon>Hexasterophora</taxon>
        <taxon>Lyssacinosida</taxon>
        <taxon>Leucopsacidae</taxon>
        <taxon>Oopsacas</taxon>
    </lineage>
</organism>
<evidence type="ECO:0000256" key="6">
    <source>
        <dbReference type="SAM" id="MobiDB-lite"/>
    </source>
</evidence>
<dbReference type="SUPFAM" id="SSF49417">
    <property type="entry name" value="p53-like transcription factors"/>
    <property type="match status" value="1"/>
</dbReference>
<dbReference type="GO" id="GO:0000981">
    <property type="term" value="F:DNA-binding transcription factor activity, RNA polymerase II-specific"/>
    <property type="evidence" value="ECO:0007669"/>
    <property type="project" value="TreeGrafter"/>
</dbReference>
<evidence type="ECO:0000256" key="5">
    <source>
        <dbReference type="PROSITE-ProRule" id="PRU00201"/>
    </source>
</evidence>
<dbReference type="PANTHER" id="PTHR11267">
    <property type="entry name" value="T-BOX PROTEIN-RELATED"/>
    <property type="match status" value="1"/>
</dbReference>
<dbReference type="GO" id="GO:0000978">
    <property type="term" value="F:RNA polymerase II cis-regulatory region sequence-specific DNA binding"/>
    <property type="evidence" value="ECO:0007669"/>
    <property type="project" value="InterPro"/>
</dbReference>
<dbReference type="GO" id="GO:0045893">
    <property type="term" value="P:positive regulation of DNA-templated transcription"/>
    <property type="evidence" value="ECO:0007669"/>
    <property type="project" value="InterPro"/>
</dbReference>
<evidence type="ECO:0000313" key="8">
    <source>
        <dbReference type="EMBL" id="KAI6648686.1"/>
    </source>
</evidence>
<feature type="region of interest" description="Disordered" evidence="6">
    <location>
        <begin position="371"/>
        <end position="398"/>
    </location>
</feature>
<keyword evidence="1" id="KW-0805">Transcription regulation</keyword>
<keyword evidence="4 5" id="KW-0539">Nucleus</keyword>
<dbReference type="Proteomes" id="UP001165289">
    <property type="component" value="Unassembled WGS sequence"/>
</dbReference>
<accession>A0AAV7JJP6</accession>
<feature type="region of interest" description="Disordered" evidence="6">
    <location>
        <begin position="443"/>
        <end position="468"/>
    </location>
</feature>
<dbReference type="EMBL" id="JAKMXF010000327">
    <property type="protein sequence ID" value="KAI6648686.1"/>
    <property type="molecule type" value="Genomic_DNA"/>
</dbReference>
<comment type="caution">
    <text evidence="8">The sequence shown here is derived from an EMBL/GenBank/DDBJ whole genome shotgun (WGS) entry which is preliminary data.</text>
</comment>
<dbReference type="AlphaFoldDB" id="A0AAV7JJP6"/>
<feature type="compositionally biased region" description="Polar residues" evidence="6">
    <location>
        <begin position="373"/>
        <end position="398"/>
    </location>
</feature>
<dbReference type="GO" id="GO:0001708">
    <property type="term" value="P:cell fate specification"/>
    <property type="evidence" value="ECO:0007669"/>
    <property type="project" value="TreeGrafter"/>
</dbReference>
<reference evidence="8 9" key="1">
    <citation type="journal article" date="2023" name="BMC Biol.">
        <title>The compact genome of the sponge Oopsacas minuta (Hexactinellida) is lacking key metazoan core genes.</title>
        <authorList>
            <person name="Santini S."/>
            <person name="Schenkelaars Q."/>
            <person name="Jourda C."/>
            <person name="Duchesne M."/>
            <person name="Belahbib H."/>
            <person name="Rocher C."/>
            <person name="Selva M."/>
            <person name="Riesgo A."/>
            <person name="Vervoort M."/>
            <person name="Leys S.P."/>
            <person name="Kodjabachian L."/>
            <person name="Le Bivic A."/>
            <person name="Borchiellini C."/>
            <person name="Claverie J.M."/>
            <person name="Renard E."/>
        </authorList>
    </citation>
    <scope>NUCLEOTIDE SEQUENCE [LARGE SCALE GENOMIC DNA]</scope>
    <source>
        <strain evidence="8">SPO-2</strain>
    </source>
</reference>
<dbReference type="PRINTS" id="PR00937">
    <property type="entry name" value="TBOX"/>
</dbReference>
<proteinExistence type="predicted"/>
<dbReference type="Gene3D" id="2.60.40.820">
    <property type="entry name" value="Transcription factor, T-box"/>
    <property type="match status" value="1"/>
</dbReference>
<protein>
    <submittedName>
        <fullName evidence="8">T-Box (Tbx) transcription factor</fullName>
    </submittedName>
</protein>
<dbReference type="Pfam" id="PF00907">
    <property type="entry name" value="T-box"/>
    <property type="match status" value="1"/>
</dbReference>
<gene>
    <name evidence="8" type="ORF">LOD99_7913</name>
</gene>
<keyword evidence="3" id="KW-0804">Transcription</keyword>
<feature type="compositionally biased region" description="Low complexity" evidence="6">
    <location>
        <begin position="452"/>
        <end position="468"/>
    </location>
</feature>
<dbReference type="PANTHER" id="PTHR11267:SF181">
    <property type="entry name" value="OPTOMOTOR-BLIND PROTEIN"/>
    <property type="match status" value="1"/>
</dbReference>
<sequence length="468" mass="52329">MDHISYTSFIVTPNANAIHQPAIPSQDSSFSVRPQQSIVSPELPPHSSPVFSVVQMEDILSEDIKPKELTSSSTQEKVAVSLLDSELWNEFSQAQNEMIITKVGRNLFPVIKIKVERLNPDEIYKVELDICSVDDCRYKYHENEWVVAGKAEPLVPSSSYVHPDTPSKGSEIMKQPLSFRKVKITNSNDQKEGYITLNSMHKYVPRVTISIKHMGTFQVVESVNFNETMFYAVTAYQNQKVTQLKIKYNPFAKGFRGSELSSYPRSSVFYSRFGQFNRQAISFNPIDPNRSTYLANPSLSPPTLQSSPYISSSPKPYMQLQPDTPDSQYFYSTDVQQPCIPVTIRGPYYGSLNQPQPISYTTQWPASGLVATPQPQTFTNPSTESSSRGFESPQNLPSSVTGVLAPSLMPVLAQQPNQQTQSLQLIQQTPQCFPLTIQQPVESTNQNTQPQSYTSSTCTASTSHGQAY</sequence>
<dbReference type="InterPro" id="IPR001699">
    <property type="entry name" value="TF_T-box"/>
</dbReference>
<dbReference type="GO" id="GO:0000785">
    <property type="term" value="C:chromatin"/>
    <property type="evidence" value="ECO:0007669"/>
    <property type="project" value="TreeGrafter"/>
</dbReference>
<evidence type="ECO:0000256" key="4">
    <source>
        <dbReference type="ARBA" id="ARBA00023242"/>
    </source>
</evidence>
<dbReference type="InterPro" id="IPR046360">
    <property type="entry name" value="T-box_DNA-bd"/>
</dbReference>
<keyword evidence="2 5" id="KW-0238">DNA-binding</keyword>
<comment type="caution">
    <text evidence="5">Lacks conserved residue(s) required for the propagation of feature annotation.</text>
</comment>
<feature type="domain" description="T-box" evidence="7">
    <location>
        <begin position="82"/>
        <end position="257"/>
    </location>
</feature>
<evidence type="ECO:0000259" key="7">
    <source>
        <dbReference type="PROSITE" id="PS50252"/>
    </source>
</evidence>
<keyword evidence="9" id="KW-1185">Reference proteome</keyword>
<dbReference type="GO" id="GO:0005634">
    <property type="term" value="C:nucleus"/>
    <property type="evidence" value="ECO:0007669"/>
    <property type="project" value="UniProtKB-SubCell"/>
</dbReference>
<dbReference type="PROSITE" id="PS50252">
    <property type="entry name" value="TBOX_3"/>
    <property type="match status" value="1"/>
</dbReference>
<evidence type="ECO:0000256" key="2">
    <source>
        <dbReference type="ARBA" id="ARBA00023125"/>
    </source>
</evidence>
<name>A0AAV7JJP6_9METZ</name>
<dbReference type="InterPro" id="IPR008967">
    <property type="entry name" value="p53-like_TF_DNA-bd_sf"/>
</dbReference>
<dbReference type="InterPro" id="IPR036960">
    <property type="entry name" value="T-box_sf"/>
</dbReference>
<evidence type="ECO:0000313" key="9">
    <source>
        <dbReference type="Proteomes" id="UP001165289"/>
    </source>
</evidence>
<dbReference type="SMART" id="SM00425">
    <property type="entry name" value="TBOX"/>
    <property type="match status" value="1"/>
</dbReference>
<evidence type="ECO:0000256" key="1">
    <source>
        <dbReference type="ARBA" id="ARBA00023015"/>
    </source>
</evidence>
<evidence type="ECO:0000256" key="3">
    <source>
        <dbReference type="ARBA" id="ARBA00023163"/>
    </source>
</evidence>
<comment type="subcellular location">
    <subcellularLocation>
        <location evidence="5">Nucleus</location>
    </subcellularLocation>
</comment>